<evidence type="ECO:0000256" key="2">
    <source>
        <dbReference type="ARBA" id="ARBA00023125"/>
    </source>
</evidence>
<evidence type="ECO:0000259" key="5">
    <source>
        <dbReference type="PROSITE" id="PS50977"/>
    </source>
</evidence>
<dbReference type="Gene3D" id="1.10.357.10">
    <property type="entry name" value="Tetracycline Repressor, domain 2"/>
    <property type="match status" value="1"/>
</dbReference>
<feature type="domain" description="HTH tetR-type" evidence="5">
    <location>
        <begin position="4"/>
        <end position="64"/>
    </location>
</feature>
<dbReference type="InterPro" id="IPR009057">
    <property type="entry name" value="Homeodomain-like_sf"/>
</dbReference>
<proteinExistence type="predicted"/>
<name>A0A918LAW6_9ACTN</name>
<evidence type="ECO:0000313" key="7">
    <source>
        <dbReference type="Proteomes" id="UP000606194"/>
    </source>
</evidence>
<sequence length="187" mass="20894">MRTSKDATRYFDCAFDILASEGFGGLKLAALCRRLGVTTGAFYHHFPSWGAFSHRCLDHWHEEATTRLATLARSEPDPLDQLEILVSATLTLPHRAEAAIRAWSTVDPVVGRLQEDVDRERRTVAFEAFRALVGDDEDAGRFADLGMYILIGFQQAESIGDPQSLEWALRMLKRAATEVSTQRALPD</sequence>
<dbReference type="Proteomes" id="UP000606194">
    <property type="component" value="Unassembled WGS sequence"/>
</dbReference>
<evidence type="ECO:0000256" key="3">
    <source>
        <dbReference type="ARBA" id="ARBA00023163"/>
    </source>
</evidence>
<dbReference type="Pfam" id="PF00440">
    <property type="entry name" value="TetR_N"/>
    <property type="match status" value="1"/>
</dbReference>
<dbReference type="GO" id="GO:0003700">
    <property type="term" value="F:DNA-binding transcription factor activity"/>
    <property type="evidence" value="ECO:0007669"/>
    <property type="project" value="TreeGrafter"/>
</dbReference>
<reference evidence="6" key="1">
    <citation type="journal article" date="2014" name="Int. J. Syst. Evol. Microbiol.">
        <title>Complete genome sequence of Corynebacterium casei LMG S-19264T (=DSM 44701T), isolated from a smear-ripened cheese.</title>
        <authorList>
            <consortium name="US DOE Joint Genome Institute (JGI-PGF)"/>
            <person name="Walter F."/>
            <person name="Albersmeier A."/>
            <person name="Kalinowski J."/>
            <person name="Ruckert C."/>
        </authorList>
    </citation>
    <scope>NUCLEOTIDE SEQUENCE</scope>
    <source>
        <strain evidence="6">JCM 4386</strain>
    </source>
</reference>
<accession>A0A918LAW6</accession>
<evidence type="ECO:0000313" key="6">
    <source>
        <dbReference type="EMBL" id="GGS26330.1"/>
    </source>
</evidence>
<gene>
    <name evidence="6" type="ORF">GCM10010269_76150</name>
</gene>
<keyword evidence="1" id="KW-0805">Transcription regulation</keyword>
<feature type="DNA-binding region" description="H-T-H motif" evidence="4">
    <location>
        <begin position="27"/>
        <end position="46"/>
    </location>
</feature>
<dbReference type="SUPFAM" id="SSF46689">
    <property type="entry name" value="Homeodomain-like"/>
    <property type="match status" value="1"/>
</dbReference>
<dbReference type="InterPro" id="IPR001647">
    <property type="entry name" value="HTH_TetR"/>
</dbReference>
<keyword evidence="3" id="KW-0804">Transcription</keyword>
<evidence type="ECO:0000256" key="1">
    <source>
        <dbReference type="ARBA" id="ARBA00023015"/>
    </source>
</evidence>
<organism evidence="6 7">
    <name type="scientific">Streptomyces humidus</name>
    <dbReference type="NCBI Taxonomy" id="52259"/>
    <lineage>
        <taxon>Bacteria</taxon>
        <taxon>Bacillati</taxon>
        <taxon>Actinomycetota</taxon>
        <taxon>Actinomycetes</taxon>
        <taxon>Kitasatosporales</taxon>
        <taxon>Streptomycetaceae</taxon>
        <taxon>Streptomyces</taxon>
    </lineage>
</organism>
<dbReference type="EMBL" id="BMTL01000049">
    <property type="protein sequence ID" value="GGS26330.1"/>
    <property type="molecule type" value="Genomic_DNA"/>
</dbReference>
<evidence type="ECO:0000256" key="4">
    <source>
        <dbReference type="PROSITE-ProRule" id="PRU00335"/>
    </source>
</evidence>
<protein>
    <submittedName>
        <fullName evidence="6">Transcriptional regulator</fullName>
    </submittedName>
</protein>
<dbReference type="PANTHER" id="PTHR30055">
    <property type="entry name" value="HTH-TYPE TRANSCRIPTIONAL REGULATOR RUTR"/>
    <property type="match status" value="1"/>
</dbReference>
<keyword evidence="7" id="KW-1185">Reference proteome</keyword>
<dbReference type="InterPro" id="IPR050109">
    <property type="entry name" value="HTH-type_TetR-like_transc_reg"/>
</dbReference>
<dbReference type="PROSITE" id="PS50977">
    <property type="entry name" value="HTH_TETR_2"/>
    <property type="match status" value="1"/>
</dbReference>
<reference evidence="6" key="2">
    <citation type="submission" date="2020-09" db="EMBL/GenBank/DDBJ databases">
        <authorList>
            <person name="Sun Q."/>
            <person name="Ohkuma M."/>
        </authorList>
    </citation>
    <scope>NUCLEOTIDE SEQUENCE</scope>
    <source>
        <strain evidence="6">JCM 4386</strain>
    </source>
</reference>
<dbReference type="GO" id="GO:0000976">
    <property type="term" value="F:transcription cis-regulatory region binding"/>
    <property type="evidence" value="ECO:0007669"/>
    <property type="project" value="TreeGrafter"/>
</dbReference>
<dbReference type="AlphaFoldDB" id="A0A918LAW6"/>
<comment type="caution">
    <text evidence="6">The sequence shown here is derived from an EMBL/GenBank/DDBJ whole genome shotgun (WGS) entry which is preliminary data.</text>
</comment>
<dbReference type="RefSeq" id="WP_190153889.1">
    <property type="nucleotide sequence ID" value="NZ_BMTL01000049.1"/>
</dbReference>
<keyword evidence="2 4" id="KW-0238">DNA-binding</keyword>
<dbReference type="PANTHER" id="PTHR30055:SF234">
    <property type="entry name" value="HTH-TYPE TRANSCRIPTIONAL REGULATOR BETI"/>
    <property type="match status" value="1"/>
</dbReference>